<sequence>MGCYLAMILMNYCDLSSFIHLKLPWALADSDQATSVVGLRLLAGGSRVPSPPVPGQRRRPATTAASSPAGDSESTQTNQS</sequence>
<dbReference type="Proteomes" id="UP000729402">
    <property type="component" value="Unassembled WGS sequence"/>
</dbReference>
<dbReference type="EMBL" id="JAAALK010000282">
    <property type="protein sequence ID" value="KAG8080576.1"/>
    <property type="molecule type" value="Genomic_DNA"/>
</dbReference>
<name>A0A8J5SR47_ZIZPA</name>
<evidence type="ECO:0000256" key="1">
    <source>
        <dbReference type="SAM" id="MobiDB-lite"/>
    </source>
</evidence>
<keyword evidence="3" id="KW-1185">Reference proteome</keyword>
<dbReference type="AlphaFoldDB" id="A0A8J5SR47"/>
<evidence type="ECO:0000313" key="2">
    <source>
        <dbReference type="EMBL" id="KAG8080576.1"/>
    </source>
</evidence>
<reference evidence="2" key="2">
    <citation type="submission" date="2021-02" db="EMBL/GenBank/DDBJ databases">
        <authorList>
            <person name="Kimball J.A."/>
            <person name="Haas M.W."/>
            <person name="Macchietto M."/>
            <person name="Kono T."/>
            <person name="Duquette J."/>
            <person name="Shao M."/>
        </authorList>
    </citation>
    <scope>NUCLEOTIDE SEQUENCE</scope>
    <source>
        <tissue evidence="2">Fresh leaf tissue</tissue>
    </source>
</reference>
<reference evidence="2" key="1">
    <citation type="journal article" date="2021" name="bioRxiv">
        <title>Whole Genome Assembly and Annotation of Northern Wild Rice, Zizania palustris L., Supports a Whole Genome Duplication in the Zizania Genus.</title>
        <authorList>
            <person name="Haas M."/>
            <person name="Kono T."/>
            <person name="Macchietto M."/>
            <person name="Millas R."/>
            <person name="McGilp L."/>
            <person name="Shao M."/>
            <person name="Duquette J."/>
            <person name="Hirsch C.N."/>
            <person name="Kimball J."/>
        </authorList>
    </citation>
    <scope>NUCLEOTIDE SEQUENCE</scope>
    <source>
        <tissue evidence="2">Fresh leaf tissue</tissue>
    </source>
</reference>
<protein>
    <submittedName>
        <fullName evidence="2">Uncharacterized protein</fullName>
    </submittedName>
</protein>
<proteinExistence type="predicted"/>
<feature type="region of interest" description="Disordered" evidence="1">
    <location>
        <begin position="45"/>
        <end position="80"/>
    </location>
</feature>
<accession>A0A8J5SR47</accession>
<organism evidence="2 3">
    <name type="scientific">Zizania palustris</name>
    <name type="common">Northern wild rice</name>
    <dbReference type="NCBI Taxonomy" id="103762"/>
    <lineage>
        <taxon>Eukaryota</taxon>
        <taxon>Viridiplantae</taxon>
        <taxon>Streptophyta</taxon>
        <taxon>Embryophyta</taxon>
        <taxon>Tracheophyta</taxon>
        <taxon>Spermatophyta</taxon>
        <taxon>Magnoliopsida</taxon>
        <taxon>Liliopsida</taxon>
        <taxon>Poales</taxon>
        <taxon>Poaceae</taxon>
        <taxon>BOP clade</taxon>
        <taxon>Oryzoideae</taxon>
        <taxon>Oryzeae</taxon>
        <taxon>Zizaniinae</taxon>
        <taxon>Zizania</taxon>
    </lineage>
</organism>
<evidence type="ECO:0000313" key="3">
    <source>
        <dbReference type="Proteomes" id="UP000729402"/>
    </source>
</evidence>
<gene>
    <name evidence="2" type="ORF">GUJ93_ZPchr0007g5215</name>
</gene>
<comment type="caution">
    <text evidence="2">The sequence shown here is derived from an EMBL/GenBank/DDBJ whole genome shotgun (WGS) entry which is preliminary data.</text>
</comment>